<feature type="transmembrane region" description="Helical" evidence="1">
    <location>
        <begin position="134"/>
        <end position="154"/>
    </location>
</feature>
<dbReference type="GeneID" id="29857964"/>
<gene>
    <name evidence="2" type="ORF">F933_03167</name>
</gene>
<dbReference type="STRING" id="262668.GCA_000931715_02257"/>
<dbReference type="AlphaFoldDB" id="N9DZ13"/>
<keyword evidence="3" id="KW-1185">Reference proteome</keyword>
<dbReference type="HOGENOM" id="CLU_111009_0_0_6"/>
<organism evidence="2 3">
    <name type="scientific">Acinetobacter beijerinckii CIP 110307</name>
    <dbReference type="NCBI Taxonomy" id="1217648"/>
    <lineage>
        <taxon>Bacteria</taxon>
        <taxon>Pseudomonadati</taxon>
        <taxon>Pseudomonadota</taxon>
        <taxon>Gammaproteobacteria</taxon>
        <taxon>Moraxellales</taxon>
        <taxon>Moraxellaceae</taxon>
        <taxon>Acinetobacter</taxon>
    </lineage>
</organism>
<dbReference type="RefSeq" id="WP_005062783.1">
    <property type="nucleotide sequence ID" value="NZ_KB849766.1"/>
</dbReference>
<comment type="caution">
    <text evidence="2">The sequence shown here is derived from an EMBL/GenBank/DDBJ whole genome shotgun (WGS) entry which is preliminary data.</text>
</comment>
<proteinExistence type="predicted"/>
<evidence type="ECO:0000313" key="2">
    <source>
        <dbReference type="EMBL" id="ENW03137.1"/>
    </source>
</evidence>
<dbReference type="Proteomes" id="UP000017670">
    <property type="component" value="Unassembled WGS sequence"/>
</dbReference>
<dbReference type="PATRIC" id="fig|1217648.3.peg.3082"/>
<keyword evidence="1" id="KW-0812">Transmembrane</keyword>
<reference evidence="2 3" key="1">
    <citation type="submission" date="2013-02" db="EMBL/GenBank/DDBJ databases">
        <title>The Genome Sequence of Acinetobacter beijerinckii CIP 110307.</title>
        <authorList>
            <consortium name="The Broad Institute Genome Sequencing Platform"/>
            <consortium name="The Broad Institute Genome Sequencing Center for Infectious Disease"/>
            <person name="Cerqueira G."/>
            <person name="Feldgarden M."/>
            <person name="Courvalin P."/>
            <person name="Perichon B."/>
            <person name="Grillot-Courvalin C."/>
            <person name="Clermont D."/>
            <person name="Rocha E."/>
            <person name="Yoon E.-J."/>
            <person name="Nemec A."/>
            <person name="Walker B."/>
            <person name="Young S.K."/>
            <person name="Zeng Q."/>
            <person name="Gargeya S."/>
            <person name="Fitzgerald M."/>
            <person name="Haas B."/>
            <person name="Abouelleil A."/>
            <person name="Alvarado L."/>
            <person name="Arachchi H.M."/>
            <person name="Berlin A.M."/>
            <person name="Chapman S.B."/>
            <person name="Dewar J."/>
            <person name="Goldberg J."/>
            <person name="Griggs A."/>
            <person name="Gujja S."/>
            <person name="Hansen M."/>
            <person name="Howarth C."/>
            <person name="Imamovic A."/>
            <person name="Larimer J."/>
            <person name="McCowan C."/>
            <person name="Murphy C."/>
            <person name="Neiman D."/>
            <person name="Pearson M."/>
            <person name="Priest M."/>
            <person name="Roberts A."/>
            <person name="Saif S."/>
            <person name="Shea T."/>
            <person name="Sisk P."/>
            <person name="Sykes S."/>
            <person name="Wortman J."/>
            <person name="Nusbaum C."/>
            <person name="Birren B."/>
        </authorList>
    </citation>
    <scope>NUCLEOTIDE SEQUENCE [LARGE SCALE GENOMIC DNA]</scope>
    <source>
        <strain evidence="2 3">CIP 110307</strain>
    </source>
</reference>
<evidence type="ECO:0000256" key="1">
    <source>
        <dbReference type="SAM" id="Phobius"/>
    </source>
</evidence>
<accession>N9DZ13</accession>
<keyword evidence="1" id="KW-0472">Membrane</keyword>
<name>N9DZ13_9GAMM</name>
<feature type="transmembrane region" description="Helical" evidence="1">
    <location>
        <begin position="104"/>
        <end position="122"/>
    </location>
</feature>
<feature type="transmembrane region" description="Helical" evidence="1">
    <location>
        <begin position="43"/>
        <end position="62"/>
    </location>
</feature>
<dbReference type="EMBL" id="APQL01000012">
    <property type="protein sequence ID" value="ENW03137.1"/>
    <property type="molecule type" value="Genomic_DNA"/>
</dbReference>
<feature type="transmembrane region" description="Helical" evidence="1">
    <location>
        <begin position="180"/>
        <end position="197"/>
    </location>
</feature>
<dbReference type="eggNOG" id="ENOG503045U">
    <property type="taxonomic scope" value="Bacteria"/>
</dbReference>
<protein>
    <submittedName>
        <fullName evidence="2">Uncharacterized protein</fullName>
    </submittedName>
</protein>
<feature type="transmembrane region" description="Helical" evidence="1">
    <location>
        <begin position="74"/>
        <end position="92"/>
    </location>
</feature>
<keyword evidence="1" id="KW-1133">Transmembrane helix</keyword>
<evidence type="ECO:0000313" key="3">
    <source>
        <dbReference type="Proteomes" id="UP000017670"/>
    </source>
</evidence>
<sequence>MKFNFRFNFRFNFVALVLLVLLFGILLLAITQTHLLSNWNVHLIEDIQALILLLCVPFTWFYMKLKALSEQKKWFWLWAIAWWAMFFGRSISWGRDFFPEVPHLYFRIISIFVIAPVIFMLFSAQLRTEIKYKLQSVTFPFWYLFIAILSLFFADSIEHHRFIDTWLMSEGSNVDLIEELYEFPFILALFLSALYFMKLDKLPKEERSETFLDLKLFQK</sequence>